<sequence>MEKLQVGRANLTWLNGGVNFLDGGAMFGVVPKALWSKKYPQNDNNQIELRTDPILVQMDGKIYLIDTGMGTNKLTDKQLRNFGVLEESSIERSLAETGLTVSDIDAVLMTHLHFDHACGLTKVEGNSYVPVFENATIYTSAVEWNEMRNPNIRSRNTYWKMNWEPIVHQVKTFEKEIEITRGLKMIHTSGHSDGHCIIIFEEKEGCFIHMADIMPTHAHQNKLWALAYDDFPVTSVHQKEKWMDFGYKRKAWYTFYHDAYYRAIRFNESGERLTVMERERYEYKQNNT</sequence>
<dbReference type="SMART" id="SM00849">
    <property type="entry name" value="Lactamase_B"/>
    <property type="match status" value="1"/>
</dbReference>
<dbReference type="InterPro" id="IPR001279">
    <property type="entry name" value="Metallo-B-lactamas"/>
</dbReference>
<dbReference type="Gene3D" id="3.60.15.10">
    <property type="entry name" value="Ribonuclease Z/Hydroxyacylglutathione hydrolase-like"/>
    <property type="match status" value="1"/>
</dbReference>
<dbReference type="CDD" id="cd07728">
    <property type="entry name" value="YtnP-like_MBL-fold"/>
    <property type="match status" value="1"/>
</dbReference>
<comment type="similarity">
    <text evidence="1">Belongs to the metallo-beta-lactamase superfamily.</text>
</comment>
<keyword evidence="2" id="KW-0479">Metal-binding</keyword>
<gene>
    <name evidence="6" type="ORF">QGM71_00065</name>
</gene>
<evidence type="ECO:0000259" key="5">
    <source>
        <dbReference type="SMART" id="SM00849"/>
    </source>
</evidence>
<organism evidence="6 7">
    <name type="scientific">Virgibacillus tibetensis</name>
    <dbReference type="NCBI Taxonomy" id="3042313"/>
    <lineage>
        <taxon>Bacteria</taxon>
        <taxon>Bacillati</taxon>
        <taxon>Bacillota</taxon>
        <taxon>Bacilli</taxon>
        <taxon>Bacillales</taxon>
        <taxon>Bacillaceae</taxon>
        <taxon>Virgibacillus</taxon>
    </lineage>
</organism>
<name>A0ABU6K9T9_9BACI</name>
<dbReference type="Pfam" id="PF00753">
    <property type="entry name" value="Lactamase_B"/>
    <property type="match status" value="1"/>
</dbReference>
<evidence type="ECO:0000256" key="1">
    <source>
        <dbReference type="ARBA" id="ARBA00007749"/>
    </source>
</evidence>
<dbReference type="Proteomes" id="UP001335737">
    <property type="component" value="Unassembled WGS sequence"/>
</dbReference>
<dbReference type="PANTHER" id="PTHR42978:SF6">
    <property type="entry name" value="QUORUM-QUENCHING LACTONASE YTNP-RELATED"/>
    <property type="match status" value="1"/>
</dbReference>
<accession>A0ABU6K9T9</accession>
<keyword evidence="3" id="KW-0378">Hydrolase</keyword>
<comment type="caution">
    <text evidence="6">The sequence shown here is derived from an EMBL/GenBank/DDBJ whole genome shotgun (WGS) entry which is preliminary data.</text>
</comment>
<reference evidence="6 7" key="1">
    <citation type="journal article" date="2024" name="Int. J. Syst. Evol. Microbiol.">
        <title>Virgibacillus tibetensis sp. nov., isolated from salt lake on the Tibetan Plateau of China.</title>
        <authorList>
            <person name="Phurbu D."/>
            <person name="Liu Z.-X."/>
            <person name="Wang R."/>
            <person name="Zheng Y.-Y."/>
            <person name="Liu H.-C."/>
            <person name="Zhou Y.-G."/>
            <person name="Yu Y.-J."/>
            <person name="Li A.-H."/>
        </authorList>
    </citation>
    <scope>NUCLEOTIDE SEQUENCE [LARGE SCALE GENOMIC DNA]</scope>
    <source>
        <strain evidence="6 7">C22-A2</strain>
    </source>
</reference>
<keyword evidence="7" id="KW-1185">Reference proteome</keyword>
<dbReference type="RefSeq" id="WP_327605462.1">
    <property type="nucleotide sequence ID" value="NZ_JARZFX010000001.1"/>
</dbReference>
<dbReference type="EMBL" id="JARZFX010000001">
    <property type="protein sequence ID" value="MEC5421885.1"/>
    <property type="molecule type" value="Genomic_DNA"/>
</dbReference>
<evidence type="ECO:0000256" key="2">
    <source>
        <dbReference type="ARBA" id="ARBA00022723"/>
    </source>
</evidence>
<evidence type="ECO:0000313" key="6">
    <source>
        <dbReference type="EMBL" id="MEC5421885.1"/>
    </source>
</evidence>
<dbReference type="PANTHER" id="PTHR42978">
    <property type="entry name" value="QUORUM-QUENCHING LACTONASE YTNP-RELATED-RELATED"/>
    <property type="match status" value="1"/>
</dbReference>
<keyword evidence="4" id="KW-0862">Zinc</keyword>
<evidence type="ECO:0000256" key="3">
    <source>
        <dbReference type="ARBA" id="ARBA00022801"/>
    </source>
</evidence>
<evidence type="ECO:0000256" key="4">
    <source>
        <dbReference type="ARBA" id="ARBA00022833"/>
    </source>
</evidence>
<evidence type="ECO:0000313" key="7">
    <source>
        <dbReference type="Proteomes" id="UP001335737"/>
    </source>
</evidence>
<dbReference type="InterPro" id="IPR036866">
    <property type="entry name" value="RibonucZ/Hydroxyglut_hydro"/>
</dbReference>
<dbReference type="SUPFAM" id="SSF56281">
    <property type="entry name" value="Metallo-hydrolase/oxidoreductase"/>
    <property type="match status" value="1"/>
</dbReference>
<feature type="domain" description="Metallo-beta-lactamase" evidence="5">
    <location>
        <begin position="50"/>
        <end position="257"/>
    </location>
</feature>
<proteinExistence type="inferred from homology"/>
<protein>
    <submittedName>
        <fullName evidence="6">MBL fold metallo-hydrolase</fullName>
    </submittedName>
</protein>
<dbReference type="InterPro" id="IPR051013">
    <property type="entry name" value="MBL_superfamily_lactonases"/>
</dbReference>